<reference evidence="10" key="1">
    <citation type="submission" date="2018-10" db="EMBL/GenBank/DDBJ databases">
        <title>Transcriptome assembly of Aceria tosichella (Wheat curl mite) Type 2.</title>
        <authorList>
            <person name="Scully E.D."/>
            <person name="Geib S.M."/>
            <person name="Palmer N.A."/>
            <person name="Gupta A.K."/>
            <person name="Sarath G."/>
            <person name="Tatineni S."/>
        </authorList>
    </citation>
    <scope>NUCLEOTIDE SEQUENCE</scope>
    <source>
        <strain evidence="10">LincolnNE</strain>
    </source>
</reference>
<dbReference type="PANTHER" id="PTHR14856:SF9">
    <property type="entry name" value="PQ-LOOP REPEAT-CONTAINING PROTEIN 1"/>
    <property type="match status" value="1"/>
</dbReference>
<protein>
    <recommendedName>
        <fullName evidence="6">Solute carrier family 66 member 2</fullName>
    </recommendedName>
    <alternativeName>
        <fullName evidence="7">PQ-loop repeat-containing protein 1</fullName>
    </alternativeName>
</protein>
<feature type="transmembrane region" description="Helical" evidence="9">
    <location>
        <begin position="368"/>
        <end position="387"/>
    </location>
</feature>
<evidence type="ECO:0000256" key="1">
    <source>
        <dbReference type="ARBA" id="ARBA00004141"/>
    </source>
</evidence>
<dbReference type="FunFam" id="1.20.1280.290:FF:000008">
    <property type="entry name" value="PQ-loop repeat-containing protein 1"/>
    <property type="match status" value="1"/>
</dbReference>
<evidence type="ECO:0000256" key="8">
    <source>
        <dbReference type="SAM" id="MobiDB-lite"/>
    </source>
</evidence>
<evidence type="ECO:0000256" key="4">
    <source>
        <dbReference type="ARBA" id="ARBA00022989"/>
    </source>
</evidence>
<feature type="transmembrane region" description="Helical" evidence="9">
    <location>
        <begin position="451"/>
        <end position="473"/>
    </location>
</feature>
<comment type="subcellular location">
    <subcellularLocation>
        <location evidence="1">Membrane</location>
        <topology evidence="1">Multi-pass membrane protein</topology>
    </subcellularLocation>
</comment>
<dbReference type="GO" id="GO:0005802">
    <property type="term" value="C:trans-Golgi network"/>
    <property type="evidence" value="ECO:0007669"/>
    <property type="project" value="TreeGrafter"/>
</dbReference>
<dbReference type="AlphaFoldDB" id="A0A6G1SLY1"/>
<dbReference type="GO" id="GO:0045332">
    <property type="term" value="P:phospholipid translocation"/>
    <property type="evidence" value="ECO:0007669"/>
    <property type="project" value="TreeGrafter"/>
</dbReference>
<feature type="compositionally biased region" description="Polar residues" evidence="8">
    <location>
        <begin position="269"/>
        <end position="285"/>
    </location>
</feature>
<dbReference type="GO" id="GO:0005768">
    <property type="term" value="C:endosome"/>
    <property type="evidence" value="ECO:0007669"/>
    <property type="project" value="TreeGrafter"/>
</dbReference>
<evidence type="ECO:0000256" key="3">
    <source>
        <dbReference type="ARBA" id="ARBA00022737"/>
    </source>
</evidence>
<organism evidence="10">
    <name type="scientific">Aceria tosichella</name>
    <name type="common">wheat curl mite</name>
    <dbReference type="NCBI Taxonomy" id="561515"/>
    <lineage>
        <taxon>Eukaryota</taxon>
        <taxon>Metazoa</taxon>
        <taxon>Ecdysozoa</taxon>
        <taxon>Arthropoda</taxon>
        <taxon>Chelicerata</taxon>
        <taxon>Arachnida</taxon>
        <taxon>Acari</taxon>
        <taxon>Acariformes</taxon>
        <taxon>Trombidiformes</taxon>
        <taxon>Prostigmata</taxon>
        <taxon>Eupodina</taxon>
        <taxon>Eriophyoidea</taxon>
        <taxon>Eriophyidae</taxon>
        <taxon>Eriophyinae</taxon>
        <taxon>Aceriini</taxon>
        <taxon>Aceria</taxon>
    </lineage>
</organism>
<evidence type="ECO:0000256" key="9">
    <source>
        <dbReference type="SAM" id="Phobius"/>
    </source>
</evidence>
<feature type="region of interest" description="Disordered" evidence="8">
    <location>
        <begin position="253"/>
        <end position="291"/>
    </location>
</feature>
<evidence type="ECO:0000256" key="5">
    <source>
        <dbReference type="ARBA" id="ARBA00023136"/>
    </source>
</evidence>
<feature type="compositionally biased region" description="Basic and acidic residues" evidence="8">
    <location>
        <begin position="255"/>
        <end position="267"/>
    </location>
</feature>
<dbReference type="Gene3D" id="1.20.1280.290">
    <property type="match status" value="2"/>
</dbReference>
<keyword evidence="5 9" id="KW-0472">Membrane</keyword>
<keyword evidence="4 9" id="KW-1133">Transmembrane helix</keyword>
<sequence>MLPSVSQNTTMSQLLAVVTTTATTATTMSNGPIVNDHLNSSSALNDNVTLEQQLSATNSTNPLTMTDTIMPKMDNMMDVFKISCSTAMIIGGLLPFLPQYIKIKKSRSSDGFSTYVCLTLLLANILRIAFWFGHRFELPLLIQSFVMIAGMMAMMDICIRVRNMESGYVVSSIGVRPNTMRTRRSLIGKILHFFSIHLVHDNDHGNGLDNETTHIYSVTTPRSPSPGDYNSDIAQCTAAPPAESVGATQISSELKPYHEQDPNREEDPSSVSNRNKMAHATTSRYQLDGDEDIISSFPDNESPILNKILAGNSTSQEAMPNDSYIANVPQDIISPCNGNGQLANNEEAALVKCLNNHYFWDWDDHFSYVKFLVYFIAVIGMITYLLLDSSIYVESLGFVALFSESLLGVPQLLRNYRKKSTRGMSVEMVVMWLSGDIFKTLYFILRQSPAQFIACGSIQVSIDILIIAQVLWYRRQVTYCRLPKTT</sequence>
<gene>
    <name evidence="10" type="primary">PQLC1_2</name>
    <name evidence="10" type="ORF">g.5503</name>
</gene>
<dbReference type="InterPro" id="IPR052241">
    <property type="entry name" value="SLC66/Scramblase_ANY1"/>
</dbReference>
<dbReference type="InterPro" id="IPR006603">
    <property type="entry name" value="PQ-loop_rpt"/>
</dbReference>
<feature type="transmembrane region" description="Helical" evidence="9">
    <location>
        <begin position="79"/>
        <end position="100"/>
    </location>
</feature>
<evidence type="ECO:0000313" key="10">
    <source>
        <dbReference type="EMBL" id="MDE51408.1"/>
    </source>
</evidence>
<keyword evidence="2 9" id="KW-0812">Transmembrane</keyword>
<feature type="transmembrane region" description="Helical" evidence="9">
    <location>
        <begin position="112"/>
        <end position="132"/>
    </location>
</feature>
<dbReference type="EMBL" id="GGYP01006637">
    <property type="protein sequence ID" value="MDE51408.1"/>
    <property type="molecule type" value="Transcribed_RNA"/>
</dbReference>
<dbReference type="GO" id="GO:0016020">
    <property type="term" value="C:membrane"/>
    <property type="evidence" value="ECO:0007669"/>
    <property type="project" value="UniProtKB-SubCell"/>
</dbReference>
<accession>A0A6G1SLY1</accession>
<name>A0A6G1SLY1_9ACAR</name>
<evidence type="ECO:0000256" key="7">
    <source>
        <dbReference type="ARBA" id="ARBA00043159"/>
    </source>
</evidence>
<dbReference type="Pfam" id="PF04193">
    <property type="entry name" value="PQ-loop"/>
    <property type="match status" value="2"/>
</dbReference>
<evidence type="ECO:0000256" key="2">
    <source>
        <dbReference type="ARBA" id="ARBA00022692"/>
    </source>
</evidence>
<proteinExistence type="predicted"/>
<dbReference type="GO" id="GO:0042147">
    <property type="term" value="P:retrograde transport, endosome to Golgi"/>
    <property type="evidence" value="ECO:0007669"/>
    <property type="project" value="TreeGrafter"/>
</dbReference>
<evidence type="ECO:0000256" key="6">
    <source>
        <dbReference type="ARBA" id="ARBA00040648"/>
    </source>
</evidence>
<dbReference type="PANTHER" id="PTHR14856">
    <property type="entry name" value="PQ-LOOP REPEAT-CONTAINING PROTEIN 1-LIKE PROTEIN"/>
    <property type="match status" value="1"/>
</dbReference>
<dbReference type="SMART" id="SM00679">
    <property type="entry name" value="CTNS"/>
    <property type="match status" value="2"/>
</dbReference>
<keyword evidence="3" id="KW-0677">Repeat</keyword>
<feature type="transmembrane region" description="Helical" evidence="9">
    <location>
        <begin position="425"/>
        <end position="445"/>
    </location>
</feature>
<feature type="transmembrane region" description="Helical" evidence="9">
    <location>
        <begin position="393"/>
        <end position="413"/>
    </location>
</feature>
<dbReference type="FunFam" id="1.20.1280.290:FF:000005">
    <property type="entry name" value="PQ-loop repeat-containing protein 1"/>
    <property type="match status" value="1"/>
</dbReference>
<dbReference type="GO" id="GO:0005829">
    <property type="term" value="C:cytosol"/>
    <property type="evidence" value="ECO:0007669"/>
    <property type="project" value="GOC"/>
</dbReference>